<protein>
    <submittedName>
        <fullName evidence="2">Diguanylate cyclase</fullName>
        <ecNumber evidence="2">2.7.7.65</ecNumber>
    </submittedName>
</protein>
<dbReference type="EMBL" id="JBHSVR010000001">
    <property type="protein sequence ID" value="MFC6635361.1"/>
    <property type="molecule type" value="Genomic_DNA"/>
</dbReference>
<dbReference type="SUPFAM" id="SSF55073">
    <property type="entry name" value="Nucleotide cyclase"/>
    <property type="match status" value="1"/>
</dbReference>
<dbReference type="GO" id="GO:0052621">
    <property type="term" value="F:diguanylate cyclase activity"/>
    <property type="evidence" value="ECO:0007669"/>
    <property type="project" value="UniProtKB-EC"/>
</dbReference>
<feature type="domain" description="GGDEF" evidence="1">
    <location>
        <begin position="167"/>
        <end position="304"/>
    </location>
</feature>
<proteinExistence type="predicted"/>
<dbReference type="Proteomes" id="UP001596425">
    <property type="component" value="Unassembled WGS sequence"/>
</dbReference>
<dbReference type="RefSeq" id="WP_193192735.1">
    <property type="nucleotide sequence ID" value="NZ_JACZFR010000032.1"/>
</dbReference>
<dbReference type="NCBIfam" id="TIGR00254">
    <property type="entry name" value="GGDEF"/>
    <property type="match status" value="1"/>
</dbReference>
<dbReference type="Pfam" id="PF00990">
    <property type="entry name" value="GGDEF"/>
    <property type="match status" value="1"/>
</dbReference>
<dbReference type="InterPro" id="IPR029787">
    <property type="entry name" value="Nucleotide_cyclase"/>
</dbReference>
<dbReference type="EC" id="2.7.7.65" evidence="2"/>
<dbReference type="InterPro" id="IPR043128">
    <property type="entry name" value="Rev_trsase/Diguanyl_cyclase"/>
</dbReference>
<dbReference type="PROSITE" id="PS50887">
    <property type="entry name" value="GGDEF"/>
    <property type="match status" value="1"/>
</dbReference>
<dbReference type="PANTHER" id="PTHR33121:SF79">
    <property type="entry name" value="CYCLIC DI-GMP PHOSPHODIESTERASE PDED-RELATED"/>
    <property type="match status" value="1"/>
</dbReference>
<gene>
    <name evidence="2" type="ORF">ACFQBM_18970</name>
</gene>
<reference evidence="3" key="1">
    <citation type="journal article" date="2019" name="Int. J. Syst. Evol. Microbiol.">
        <title>The Global Catalogue of Microorganisms (GCM) 10K type strain sequencing project: providing services to taxonomists for standard genome sequencing and annotation.</title>
        <authorList>
            <consortium name="The Broad Institute Genomics Platform"/>
            <consortium name="The Broad Institute Genome Sequencing Center for Infectious Disease"/>
            <person name="Wu L."/>
            <person name="Ma J."/>
        </authorList>
    </citation>
    <scope>NUCLEOTIDE SEQUENCE [LARGE SCALE GENOMIC DNA]</scope>
    <source>
        <strain evidence="3">CGMCC 1.13718</strain>
    </source>
</reference>
<keyword evidence="2" id="KW-0808">Transferase</keyword>
<keyword evidence="2" id="KW-0548">Nucleotidyltransferase</keyword>
<evidence type="ECO:0000259" key="1">
    <source>
        <dbReference type="PROSITE" id="PS50887"/>
    </source>
</evidence>
<organism evidence="2 3">
    <name type="scientific">Microbulbifer taiwanensis</name>
    <dbReference type="NCBI Taxonomy" id="986746"/>
    <lineage>
        <taxon>Bacteria</taxon>
        <taxon>Pseudomonadati</taxon>
        <taxon>Pseudomonadota</taxon>
        <taxon>Gammaproteobacteria</taxon>
        <taxon>Cellvibrionales</taxon>
        <taxon>Microbulbiferaceae</taxon>
        <taxon>Microbulbifer</taxon>
    </lineage>
</organism>
<sequence length="323" mass="35722">MAPELVSLLNSYSVPAGICNNLGNWIALNSKLQRLLAEPFHDKLSGYLSDGNTWQQVQNAIGSNRQAILTDTRFRAPLADRFAQATRIDILGIDGTNYLIEFFCRSEQAQLQLREKEWDSHRALDRIPQSLRAAEEPRVDPLTGLPDVLAFEHQLNHHWNLALCQRRSLTLLLVEIALARAQADALARARSNTILQRIAICLQQNLGRWNDFAARTGDRSFAILLPGTDRRGAIAMAERLLEAVSSLEVDRATTAACKRFAVAIGSHSFQPTPATSAKALLECAESALRRARDARTNCAFAYSQIATKIKPARNKVLSADPAS</sequence>
<dbReference type="PANTHER" id="PTHR33121">
    <property type="entry name" value="CYCLIC DI-GMP PHOSPHODIESTERASE PDEF"/>
    <property type="match status" value="1"/>
</dbReference>
<evidence type="ECO:0000313" key="2">
    <source>
        <dbReference type="EMBL" id="MFC6635361.1"/>
    </source>
</evidence>
<dbReference type="InterPro" id="IPR050706">
    <property type="entry name" value="Cyclic-di-GMP_PDE-like"/>
</dbReference>
<dbReference type="Gene3D" id="3.30.70.270">
    <property type="match status" value="1"/>
</dbReference>
<evidence type="ECO:0000313" key="3">
    <source>
        <dbReference type="Proteomes" id="UP001596425"/>
    </source>
</evidence>
<name>A0ABW1YRX7_9GAMM</name>
<keyword evidence="3" id="KW-1185">Reference proteome</keyword>
<comment type="caution">
    <text evidence="2">The sequence shown here is derived from an EMBL/GenBank/DDBJ whole genome shotgun (WGS) entry which is preliminary data.</text>
</comment>
<dbReference type="CDD" id="cd01949">
    <property type="entry name" value="GGDEF"/>
    <property type="match status" value="1"/>
</dbReference>
<accession>A0ABW1YRX7</accession>
<dbReference type="SMART" id="SM00267">
    <property type="entry name" value="GGDEF"/>
    <property type="match status" value="1"/>
</dbReference>
<dbReference type="InterPro" id="IPR000160">
    <property type="entry name" value="GGDEF_dom"/>
</dbReference>